<accession>A0A382QPK4</accession>
<gene>
    <name evidence="2" type="ORF">METZ01_LOCUS340293</name>
</gene>
<evidence type="ECO:0000313" key="2">
    <source>
        <dbReference type="EMBL" id="SVC87439.1"/>
    </source>
</evidence>
<dbReference type="InterPro" id="IPR013320">
    <property type="entry name" value="ConA-like_dom_sf"/>
</dbReference>
<organism evidence="2">
    <name type="scientific">marine metagenome</name>
    <dbReference type="NCBI Taxonomy" id="408172"/>
    <lineage>
        <taxon>unclassified sequences</taxon>
        <taxon>metagenomes</taxon>
        <taxon>ecological metagenomes</taxon>
    </lineage>
</organism>
<reference evidence="2" key="1">
    <citation type="submission" date="2018-05" db="EMBL/GenBank/DDBJ databases">
        <authorList>
            <person name="Lanie J.A."/>
            <person name="Ng W.-L."/>
            <person name="Kazmierczak K.M."/>
            <person name="Andrzejewski T.M."/>
            <person name="Davidsen T.M."/>
            <person name="Wayne K.J."/>
            <person name="Tettelin H."/>
            <person name="Glass J.I."/>
            <person name="Rusch D."/>
            <person name="Podicherti R."/>
            <person name="Tsui H.-C.T."/>
            <person name="Winkler M.E."/>
        </authorList>
    </citation>
    <scope>NUCLEOTIDE SEQUENCE</scope>
</reference>
<protein>
    <submittedName>
        <fullName evidence="2">Uncharacterized protein</fullName>
    </submittedName>
</protein>
<evidence type="ECO:0000256" key="1">
    <source>
        <dbReference type="SAM" id="MobiDB-lite"/>
    </source>
</evidence>
<dbReference type="AlphaFoldDB" id="A0A382QPK4"/>
<sequence>MKRILLSILATMTISLFSADLPKHPPEEEIKKQTKSILEQKTDQLDPRSRSVRNDLNDQEYFNGSHWYLMAGNDGAWGHNYEIGANGGLWPRGSSHNIIYSAGLWIGSEYDGEPRVSKVHYDSDFIPGVLDGDPYSDDARVLKVNRWDDEGSSQDYADWASYDFTPKAESESSGDNYSLSFDGSNDYVLIPYDSPFNVNNLTIEAWVYSGNF</sequence>
<dbReference type="EMBL" id="UINC01116004">
    <property type="protein sequence ID" value="SVC87439.1"/>
    <property type="molecule type" value="Genomic_DNA"/>
</dbReference>
<proteinExistence type="predicted"/>
<name>A0A382QPK4_9ZZZZ</name>
<feature type="non-terminal residue" evidence="2">
    <location>
        <position position="212"/>
    </location>
</feature>
<dbReference type="Gene3D" id="2.60.120.200">
    <property type="match status" value="1"/>
</dbReference>
<feature type="region of interest" description="Disordered" evidence="1">
    <location>
        <begin position="23"/>
        <end position="51"/>
    </location>
</feature>
<dbReference type="SUPFAM" id="SSF49899">
    <property type="entry name" value="Concanavalin A-like lectins/glucanases"/>
    <property type="match status" value="1"/>
</dbReference>